<comment type="caution">
    <text evidence="2">The sequence shown here is derived from an EMBL/GenBank/DDBJ whole genome shotgun (WGS) entry which is preliminary data.</text>
</comment>
<keyword evidence="3" id="KW-1185">Reference proteome</keyword>
<protein>
    <submittedName>
        <fullName evidence="2">Uncharacterized protein</fullName>
    </submittedName>
</protein>
<feature type="region of interest" description="Disordered" evidence="1">
    <location>
        <begin position="1"/>
        <end position="21"/>
    </location>
</feature>
<dbReference type="OrthoDB" id="2290660at2759"/>
<gene>
    <name evidence="2" type="ORF">EC973_005989</name>
</gene>
<sequence length="109" mass="12314">NPKVITSANRIELPPQPTNQHPARKDLAEFVNIQQLLAGAEEDNRDVVFSGTDYGICTMSTTIRMNKSRHDECIKLYNRFAVLGSSNNDNEVPQVVQPTKKYMLSGHIW</sequence>
<name>A0A8H7EJX5_9FUNG</name>
<feature type="non-terminal residue" evidence="2">
    <location>
        <position position="1"/>
    </location>
</feature>
<accession>A0A8H7EJX5</accession>
<organism evidence="2 3">
    <name type="scientific">Apophysomyces ossiformis</name>
    <dbReference type="NCBI Taxonomy" id="679940"/>
    <lineage>
        <taxon>Eukaryota</taxon>
        <taxon>Fungi</taxon>
        <taxon>Fungi incertae sedis</taxon>
        <taxon>Mucoromycota</taxon>
        <taxon>Mucoromycotina</taxon>
        <taxon>Mucoromycetes</taxon>
        <taxon>Mucorales</taxon>
        <taxon>Mucorineae</taxon>
        <taxon>Mucoraceae</taxon>
        <taxon>Apophysomyces</taxon>
    </lineage>
</organism>
<evidence type="ECO:0000313" key="2">
    <source>
        <dbReference type="EMBL" id="KAF7720822.1"/>
    </source>
</evidence>
<proteinExistence type="predicted"/>
<evidence type="ECO:0000313" key="3">
    <source>
        <dbReference type="Proteomes" id="UP000605846"/>
    </source>
</evidence>
<evidence type="ECO:0000256" key="1">
    <source>
        <dbReference type="SAM" id="MobiDB-lite"/>
    </source>
</evidence>
<reference evidence="2" key="1">
    <citation type="submission" date="2020-01" db="EMBL/GenBank/DDBJ databases">
        <title>Genome Sequencing of Three Apophysomyces-Like Fungal Strains Confirms a Novel Fungal Genus in the Mucoromycota with divergent Burkholderia-like Endosymbiotic Bacteria.</title>
        <authorList>
            <person name="Stajich J.E."/>
            <person name="Macias A.M."/>
            <person name="Carter-House D."/>
            <person name="Lovett B."/>
            <person name="Kasson L.R."/>
            <person name="Berry K."/>
            <person name="Grigoriev I."/>
            <person name="Chang Y."/>
            <person name="Spatafora J."/>
            <person name="Kasson M.T."/>
        </authorList>
    </citation>
    <scope>NUCLEOTIDE SEQUENCE</scope>
    <source>
        <strain evidence="2">NRRL A-21654</strain>
    </source>
</reference>
<dbReference type="Proteomes" id="UP000605846">
    <property type="component" value="Unassembled WGS sequence"/>
</dbReference>
<dbReference type="EMBL" id="JABAYA010000353">
    <property type="protein sequence ID" value="KAF7720822.1"/>
    <property type="molecule type" value="Genomic_DNA"/>
</dbReference>
<dbReference type="AlphaFoldDB" id="A0A8H7EJX5"/>